<dbReference type="InterPro" id="IPR003439">
    <property type="entry name" value="ABC_transporter-like_ATP-bd"/>
</dbReference>
<dbReference type="CDD" id="cd03220">
    <property type="entry name" value="ABC_KpsT_Wzt"/>
    <property type="match status" value="1"/>
</dbReference>
<sequence>MSQASPVGLEPEDPVHQAMVQLERNNPVRPTKTLGPFGRGVVVMGQSPTPSVTHRKETITAPHLRRLSRLFSPRQSRLFASPRDARQRRDHPNRHSGSLIQLERIGLEFVHYHDKQLSFKTTALDLILRRPSRHHATRFEALKEINLTVRQGERVGIVGPNGAGKSTLLRLIAGIYPPTVGRRLVRGSVVPLIEMGAGFHPELTGVENIQLNGAMLGMSPSQVRERIDSILDFAELRDFADQPIKYYSLGMQARLAFTVATELDPDILLIDEALAPGDASFATRAKIRLKQLYIRSHIVMIVSHDMNTLMETCTRGIWIDHGRIVADGPIAQVVNDYLSNRRGDTVVLP</sequence>
<dbReference type="GO" id="GO:0140359">
    <property type="term" value="F:ABC-type transporter activity"/>
    <property type="evidence" value="ECO:0007669"/>
    <property type="project" value="InterPro"/>
</dbReference>
<reference evidence="7 8" key="2">
    <citation type="journal article" date="2011" name="Stand. Genomic Sci.">
        <title>Complete genome sequence of Isosphaera pallida type strain (IS1B).</title>
        <authorList>
            <consortium name="US DOE Joint Genome Institute (JGI-PGF)"/>
            <person name="Goker M."/>
            <person name="Cleland D."/>
            <person name="Saunders E."/>
            <person name="Lapidus A."/>
            <person name="Nolan M."/>
            <person name="Lucas S."/>
            <person name="Hammon N."/>
            <person name="Deshpande S."/>
            <person name="Cheng J.F."/>
            <person name="Tapia R."/>
            <person name="Han C."/>
            <person name="Goodwin L."/>
            <person name="Pitluck S."/>
            <person name="Liolios K."/>
            <person name="Pagani I."/>
            <person name="Ivanova N."/>
            <person name="Mavromatis K."/>
            <person name="Pati A."/>
            <person name="Chen A."/>
            <person name="Palaniappan K."/>
            <person name="Land M."/>
            <person name="Hauser L."/>
            <person name="Chang Y.J."/>
            <person name="Jeffries C.D."/>
            <person name="Detter J.C."/>
            <person name="Beck B."/>
            <person name="Woyke T."/>
            <person name="Bristow J."/>
            <person name="Eisen J.A."/>
            <person name="Markowitz V."/>
            <person name="Hugenholtz P."/>
            <person name="Kyrpides N.C."/>
            <person name="Klenk H.P."/>
        </authorList>
    </citation>
    <scope>NUCLEOTIDE SEQUENCE [LARGE SCALE GENOMIC DNA]</scope>
    <source>
        <strain evidence="8">ATCC 43644 / DSM 9630 / IS1B</strain>
    </source>
</reference>
<evidence type="ECO:0000256" key="4">
    <source>
        <dbReference type="ARBA" id="ARBA00022840"/>
    </source>
</evidence>
<organism evidence="7 8">
    <name type="scientific">Isosphaera pallida (strain ATCC 43644 / DSM 9630 / IS1B)</name>
    <dbReference type="NCBI Taxonomy" id="575540"/>
    <lineage>
        <taxon>Bacteria</taxon>
        <taxon>Pseudomonadati</taxon>
        <taxon>Planctomycetota</taxon>
        <taxon>Planctomycetia</taxon>
        <taxon>Isosphaerales</taxon>
        <taxon>Isosphaeraceae</taxon>
        <taxon>Isosphaera</taxon>
    </lineage>
</organism>
<evidence type="ECO:0000256" key="1">
    <source>
        <dbReference type="ARBA" id="ARBA00005417"/>
    </source>
</evidence>
<dbReference type="PANTHER" id="PTHR46743">
    <property type="entry name" value="TEICHOIC ACIDS EXPORT ATP-BINDING PROTEIN TAGH"/>
    <property type="match status" value="1"/>
</dbReference>
<dbReference type="SUPFAM" id="SSF52540">
    <property type="entry name" value="P-loop containing nucleoside triphosphate hydrolases"/>
    <property type="match status" value="1"/>
</dbReference>
<feature type="region of interest" description="Disordered" evidence="5">
    <location>
        <begin position="75"/>
        <end position="95"/>
    </location>
</feature>
<protein>
    <submittedName>
        <fullName evidence="7">ABC transporter related protein</fullName>
    </submittedName>
</protein>
<dbReference type="Pfam" id="PF00005">
    <property type="entry name" value="ABC_tran"/>
    <property type="match status" value="1"/>
</dbReference>
<reference key="1">
    <citation type="submission" date="2010-11" db="EMBL/GenBank/DDBJ databases">
        <title>The complete sequence of chromosome of Isophaera pallida ATCC 43644.</title>
        <authorList>
            <consortium name="US DOE Joint Genome Institute (JGI-PGF)"/>
            <person name="Lucas S."/>
            <person name="Copeland A."/>
            <person name="Lapidus A."/>
            <person name="Bruce D."/>
            <person name="Goodwin L."/>
            <person name="Pitluck S."/>
            <person name="Kyrpides N."/>
            <person name="Mavromatis K."/>
            <person name="Pagani I."/>
            <person name="Ivanova N."/>
            <person name="Saunders E."/>
            <person name="Brettin T."/>
            <person name="Detter J.C."/>
            <person name="Han C."/>
            <person name="Tapia R."/>
            <person name="Land M."/>
            <person name="Hauser L."/>
            <person name="Markowitz V."/>
            <person name="Cheng J.-F."/>
            <person name="Hugenholtz P."/>
            <person name="Woyke T."/>
            <person name="Wu D."/>
            <person name="Eisen J.A."/>
        </authorList>
    </citation>
    <scope>NUCLEOTIDE SEQUENCE</scope>
    <source>
        <strain>ATCC 43644</strain>
    </source>
</reference>
<dbReference type="EMBL" id="CP002353">
    <property type="protein sequence ID" value="ADV61640.1"/>
    <property type="molecule type" value="Genomic_DNA"/>
</dbReference>
<dbReference type="SMART" id="SM00382">
    <property type="entry name" value="AAA"/>
    <property type="match status" value="1"/>
</dbReference>
<dbReference type="Proteomes" id="UP000008631">
    <property type="component" value="Chromosome"/>
</dbReference>
<dbReference type="InParanoid" id="E8R453"/>
<gene>
    <name evidence="7" type="ordered locus">Isop_1052</name>
</gene>
<name>E8R453_ISOPI</name>
<evidence type="ECO:0000313" key="8">
    <source>
        <dbReference type="Proteomes" id="UP000008631"/>
    </source>
</evidence>
<dbReference type="AlphaFoldDB" id="E8R453"/>
<evidence type="ECO:0000256" key="3">
    <source>
        <dbReference type="ARBA" id="ARBA00022741"/>
    </source>
</evidence>
<keyword evidence="3" id="KW-0547">Nucleotide-binding</keyword>
<keyword evidence="2" id="KW-0813">Transport</keyword>
<feature type="region of interest" description="Disordered" evidence="5">
    <location>
        <begin position="27"/>
        <end position="56"/>
    </location>
</feature>
<evidence type="ECO:0000313" key="7">
    <source>
        <dbReference type="EMBL" id="ADV61640.1"/>
    </source>
</evidence>
<keyword evidence="8" id="KW-1185">Reference proteome</keyword>
<dbReference type="eggNOG" id="COG1134">
    <property type="taxonomic scope" value="Bacteria"/>
</dbReference>
<dbReference type="InterPro" id="IPR015860">
    <property type="entry name" value="ABC_transpr_TagH-like"/>
</dbReference>
<dbReference type="PANTHER" id="PTHR46743:SF2">
    <property type="entry name" value="TEICHOIC ACIDS EXPORT ATP-BINDING PROTEIN TAGH"/>
    <property type="match status" value="1"/>
</dbReference>
<dbReference type="InterPro" id="IPR003593">
    <property type="entry name" value="AAA+_ATPase"/>
</dbReference>
<dbReference type="GO" id="GO:0005524">
    <property type="term" value="F:ATP binding"/>
    <property type="evidence" value="ECO:0007669"/>
    <property type="project" value="UniProtKB-KW"/>
</dbReference>
<dbReference type="KEGG" id="ipa:Isop_1052"/>
<feature type="domain" description="ABC transporter" evidence="6">
    <location>
        <begin position="122"/>
        <end position="346"/>
    </location>
</feature>
<dbReference type="InterPro" id="IPR050683">
    <property type="entry name" value="Bact_Polysacc_Export_ATP-bd"/>
</dbReference>
<evidence type="ECO:0000256" key="5">
    <source>
        <dbReference type="SAM" id="MobiDB-lite"/>
    </source>
</evidence>
<dbReference type="HOGENOM" id="CLU_000604_1_2_0"/>
<dbReference type="InterPro" id="IPR027417">
    <property type="entry name" value="P-loop_NTPase"/>
</dbReference>
<evidence type="ECO:0000259" key="6">
    <source>
        <dbReference type="PROSITE" id="PS50893"/>
    </source>
</evidence>
<dbReference type="STRING" id="575540.Isop_1052"/>
<dbReference type="GO" id="GO:0016887">
    <property type="term" value="F:ATP hydrolysis activity"/>
    <property type="evidence" value="ECO:0007669"/>
    <property type="project" value="InterPro"/>
</dbReference>
<accession>E8R453</accession>
<comment type="similarity">
    <text evidence="1">Belongs to the ABC transporter superfamily.</text>
</comment>
<dbReference type="Gene3D" id="3.40.50.300">
    <property type="entry name" value="P-loop containing nucleotide triphosphate hydrolases"/>
    <property type="match status" value="1"/>
</dbReference>
<proteinExistence type="inferred from homology"/>
<evidence type="ECO:0000256" key="2">
    <source>
        <dbReference type="ARBA" id="ARBA00022448"/>
    </source>
</evidence>
<dbReference type="GO" id="GO:0016020">
    <property type="term" value="C:membrane"/>
    <property type="evidence" value="ECO:0007669"/>
    <property type="project" value="InterPro"/>
</dbReference>
<keyword evidence="4" id="KW-0067">ATP-binding</keyword>
<dbReference type="PROSITE" id="PS50893">
    <property type="entry name" value="ABC_TRANSPORTER_2"/>
    <property type="match status" value="1"/>
</dbReference>